<accession>A0A8J5L6U0</accession>
<evidence type="ECO:0000256" key="2">
    <source>
        <dbReference type="ARBA" id="ARBA00007843"/>
    </source>
</evidence>
<proteinExistence type="inferred from homology"/>
<evidence type="ECO:0000256" key="5">
    <source>
        <dbReference type="ARBA" id="ARBA00022737"/>
    </source>
</evidence>
<keyword evidence="4" id="KW-0732">Signal</keyword>
<dbReference type="GO" id="GO:0005576">
    <property type="term" value="C:extracellular region"/>
    <property type="evidence" value="ECO:0007669"/>
    <property type="project" value="UniProtKB-SubCell"/>
</dbReference>
<feature type="domain" description="FAS1" evidence="9">
    <location>
        <begin position="157"/>
        <end position="289"/>
    </location>
</feature>
<dbReference type="Pfam" id="PF02469">
    <property type="entry name" value="Fasciclin"/>
    <property type="match status" value="2"/>
</dbReference>
<keyword evidence="3" id="KW-0964">Secreted</keyword>
<gene>
    <name evidence="10" type="ORF">ZIOFF_034992</name>
</gene>
<dbReference type="FunFam" id="2.30.180.10:FF:000011">
    <property type="entry name" value="Fasciclin-like arabinogalactan protein 16"/>
    <property type="match status" value="1"/>
</dbReference>
<name>A0A8J5L6U0_ZINOF</name>
<evidence type="ECO:0000313" key="10">
    <source>
        <dbReference type="EMBL" id="KAG6502706.1"/>
    </source>
</evidence>
<dbReference type="SMART" id="SM00554">
    <property type="entry name" value="FAS1"/>
    <property type="match status" value="2"/>
</dbReference>
<evidence type="ECO:0000256" key="7">
    <source>
        <dbReference type="ARBA" id="ARBA00023180"/>
    </source>
</evidence>
<dbReference type="InterPro" id="IPR036378">
    <property type="entry name" value="FAS1_dom_sf"/>
</dbReference>
<dbReference type="SUPFAM" id="SSF82153">
    <property type="entry name" value="FAS1 domain"/>
    <property type="match status" value="2"/>
</dbReference>
<dbReference type="InterPro" id="IPR000782">
    <property type="entry name" value="FAS1_domain"/>
</dbReference>
<keyword evidence="5" id="KW-0677">Repeat</keyword>
<comment type="function">
    <text evidence="8">May be a cell surface adhesion protein.</text>
</comment>
<keyword evidence="7" id="KW-0325">Glycoprotein</keyword>
<dbReference type="PROSITE" id="PS50213">
    <property type="entry name" value="FAS1"/>
    <property type="match status" value="2"/>
</dbReference>
<dbReference type="InterPro" id="IPR044654">
    <property type="entry name" value="FLA15/16/17/18"/>
</dbReference>
<protein>
    <recommendedName>
        <fullName evidence="9">FAS1 domain-containing protein</fullName>
    </recommendedName>
</protein>
<dbReference type="PANTHER" id="PTHR32499">
    <property type="entry name" value="FASCICLIN-LIKE ARABINOGALACTAN PROTEIN 16"/>
    <property type="match status" value="1"/>
</dbReference>
<evidence type="ECO:0000256" key="3">
    <source>
        <dbReference type="ARBA" id="ARBA00022525"/>
    </source>
</evidence>
<sequence length="577" mass="61801">MDGSNCMGLMAVVAVSGSVALVSLQLHKRLASDIIKKLESEIGNSLAVCVSLHHVDWCAYCPTSHHVILIPRVLSNSFSFSTRKRRGKGVSATARVAMDLPSLGGATDLLLVFVFSAVAFSVSVSASTSSSSSLAMPGSDSSATALATAATSAGQINSNSVLVALLDSHYTELAELVEKALLLPSLEAAVGRHNLTIFAPRNEALERDLDPEFKRFLLEPRNLRSLQTLLLYHVVPARIGSGGWPQARHPTLAGDHLHLEDNKVGLAAVVHPDAVIRPDGVIHGIERLLVPRSVQEDFNRRRSLAAISAVLPRGAPEVDPRTHRLKKPAPPVPPGAPPVLPIYDALAPGPSLAPAPAPGPGSGKHWFDGESQVKDFIQTLLLYGGYNEFADILVNLTSLATEMGRLVSEGYVLTVLAPNDDAMGRLTADQLSEPGAPEAIMYYHLIPEYQTEESMYNAVRRFGKVRYDTLRLPHKVVAREADGSVKFGAGEGSAYLFDPDIYTDGRISVQGIDAVLFPPDEEAPPATSLSPSARKAEIAQVKSKSKLKAKLRRGKLLEVGCNLLGALGQRSRFATCQ</sequence>
<keyword evidence="6" id="KW-0654">Proteoglycan</keyword>
<evidence type="ECO:0000256" key="1">
    <source>
        <dbReference type="ARBA" id="ARBA00004613"/>
    </source>
</evidence>
<comment type="caution">
    <text evidence="10">The sequence shown here is derived from an EMBL/GenBank/DDBJ whole genome shotgun (WGS) entry which is preliminary data.</text>
</comment>
<evidence type="ECO:0000256" key="6">
    <source>
        <dbReference type="ARBA" id="ARBA00022974"/>
    </source>
</evidence>
<dbReference type="Gene3D" id="2.30.180.10">
    <property type="entry name" value="FAS1 domain"/>
    <property type="match status" value="2"/>
</dbReference>
<evidence type="ECO:0000256" key="8">
    <source>
        <dbReference type="ARBA" id="ARBA00024686"/>
    </source>
</evidence>
<feature type="domain" description="FAS1" evidence="9">
    <location>
        <begin position="373"/>
        <end position="501"/>
    </location>
</feature>
<keyword evidence="11" id="KW-1185">Reference proteome</keyword>
<comment type="subcellular location">
    <subcellularLocation>
        <location evidence="1">Secreted</location>
    </subcellularLocation>
</comment>
<dbReference type="PANTHER" id="PTHR32499:SF3">
    <property type="entry name" value="FASCICLIN-LIKE ARABINOGALACTAN PROTEIN 16"/>
    <property type="match status" value="1"/>
</dbReference>
<evidence type="ECO:0000256" key="4">
    <source>
        <dbReference type="ARBA" id="ARBA00022729"/>
    </source>
</evidence>
<reference evidence="10 11" key="1">
    <citation type="submission" date="2020-08" db="EMBL/GenBank/DDBJ databases">
        <title>Plant Genome Project.</title>
        <authorList>
            <person name="Zhang R.-G."/>
        </authorList>
    </citation>
    <scope>NUCLEOTIDE SEQUENCE [LARGE SCALE GENOMIC DNA]</scope>
    <source>
        <tissue evidence="10">Rhizome</tissue>
    </source>
</reference>
<organism evidence="10 11">
    <name type="scientific">Zingiber officinale</name>
    <name type="common">Ginger</name>
    <name type="synonym">Amomum zingiber</name>
    <dbReference type="NCBI Taxonomy" id="94328"/>
    <lineage>
        <taxon>Eukaryota</taxon>
        <taxon>Viridiplantae</taxon>
        <taxon>Streptophyta</taxon>
        <taxon>Embryophyta</taxon>
        <taxon>Tracheophyta</taxon>
        <taxon>Spermatophyta</taxon>
        <taxon>Magnoliopsida</taxon>
        <taxon>Liliopsida</taxon>
        <taxon>Zingiberales</taxon>
        <taxon>Zingiberaceae</taxon>
        <taxon>Zingiber</taxon>
    </lineage>
</organism>
<evidence type="ECO:0000313" key="11">
    <source>
        <dbReference type="Proteomes" id="UP000734854"/>
    </source>
</evidence>
<evidence type="ECO:0000259" key="9">
    <source>
        <dbReference type="PROSITE" id="PS50213"/>
    </source>
</evidence>
<dbReference type="AlphaFoldDB" id="A0A8J5L6U0"/>
<dbReference type="EMBL" id="JACMSC010000010">
    <property type="protein sequence ID" value="KAG6502706.1"/>
    <property type="molecule type" value="Genomic_DNA"/>
</dbReference>
<dbReference type="Proteomes" id="UP000734854">
    <property type="component" value="Unassembled WGS sequence"/>
</dbReference>
<comment type="similarity">
    <text evidence="2">Belongs to the fasciclin-like AGP family.</text>
</comment>